<dbReference type="Gene3D" id="3.40.50.2300">
    <property type="match status" value="1"/>
</dbReference>
<dbReference type="PROSITE" id="PS50110">
    <property type="entry name" value="RESPONSE_REGULATORY"/>
    <property type="match status" value="1"/>
</dbReference>
<dbReference type="GO" id="GO:0003677">
    <property type="term" value="F:DNA binding"/>
    <property type="evidence" value="ECO:0007669"/>
    <property type="project" value="UniProtKB-KW"/>
</dbReference>
<dbReference type="InterPro" id="IPR050595">
    <property type="entry name" value="Bact_response_regulator"/>
</dbReference>
<dbReference type="Pfam" id="PF00072">
    <property type="entry name" value="Response_reg"/>
    <property type="match status" value="1"/>
</dbReference>
<dbReference type="EMBL" id="MHMY01000010">
    <property type="protein sequence ID" value="OGZ35506.1"/>
    <property type="molecule type" value="Genomic_DNA"/>
</dbReference>
<dbReference type="InterPro" id="IPR011006">
    <property type="entry name" value="CheY-like_superfamily"/>
</dbReference>
<organism evidence="8 9">
    <name type="scientific">Candidatus Portnoybacteria bacterium RIFCSPHIGHO2_01_FULL_40_12b</name>
    <dbReference type="NCBI Taxonomy" id="1801994"/>
    <lineage>
        <taxon>Bacteria</taxon>
        <taxon>Candidatus Portnoyibacteriota</taxon>
    </lineage>
</organism>
<dbReference type="SMART" id="SM00448">
    <property type="entry name" value="REC"/>
    <property type="match status" value="1"/>
</dbReference>
<gene>
    <name evidence="8" type="ORF">A2815_00685</name>
</gene>
<evidence type="ECO:0000256" key="6">
    <source>
        <dbReference type="PROSITE-ProRule" id="PRU00169"/>
    </source>
</evidence>
<dbReference type="PANTHER" id="PTHR44591:SF14">
    <property type="entry name" value="PROTEIN PILG"/>
    <property type="match status" value="1"/>
</dbReference>
<evidence type="ECO:0000313" key="8">
    <source>
        <dbReference type="EMBL" id="OGZ35506.1"/>
    </source>
</evidence>
<comment type="caution">
    <text evidence="8">The sequence shown here is derived from an EMBL/GenBank/DDBJ whole genome shotgun (WGS) entry which is preliminary data.</text>
</comment>
<keyword evidence="3" id="KW-0805">Transcription regulation</keyword>
<keyword evidence="1 6" id="KW-0597">Phosphoprotein</keyword>
<evidence type="ECO:0000256" key="2">
    <source>
        <dbReference type="ARBA" id="ARBA00023012"/>
    </source>
</evidence>
<evidence type="ECO:0000259" key="7">
    <source>
        <dbReference type="PROSITE" id="PS50110"/>
    </source>
</evidence>
<name>A0A1G2FBQ0_9BACT</name>
<accession>A0A1G2FBQ0</accession>
<dbReference type="Proteomes" id="UP000176974">
    <property type="component" value="Unassembled WGS sequence"/>
</dbReference>
<reference evidence="8 9" key="1">
    <citation type="journal article" date="2016" name="Nat. Commun.">
        <title>Thousands of microbial genomes shed light on interconnected biogeochemical processes in an aquifer system.</title>
        <authorList>
            <person name="Anantharaman K."/>
            <person name="Brown C.T."/>
            <person name="Hug L.A."/>
            <person name="Sharon I."/>
            <person name="Castelle C.J."/>
            <person name="Probst A.J."/>
            <person name="Thomas B.C."/>
            <person name="Singh A."/>
            <person name="Wilkins M.J."/>
            <person name="Karaoz U."/>
            <person name="Brodie E.L."/>
            <person name="Williams K.H."/>
            <person name="Hubbard S.S."/>
            <person name="Banfield J.F."/>
        </authorList>
    </citation>
    <scope>NUCLEOTIDE SEQUENCE [LARGE SCALE GENOMIC DNA]</scope>
</reference>
<dbReference type="AlphaFoldDB" id="A0A1G2FBQ0"/>
<dbReference type="CDD" id="cd17574">
    <property type="entry name" value="REC_OmpR"/>
    <property type="match status" value="1"/>
</dbReference>
<sequence>MQKILIIEDDPFLSEMYAAKFNQAGFEVGVAADGQEGLEKIEKERPDLILLDIVLPKADGFDVLEKIKKNEELEKIPVILLTNLGQKDDVEKGLKMGAREYIIKAHFTPSAVVAKVKEILAKVNR</sequence>
<feature type="domain" description="Response regulatory" evidence="7">
    <location>
        <begin position="3"/>
        <end position="119"/>
    </location>
</feature>
<evidence type="ECO:0000256" key="5">
    <source>
        <dbReference type="ARBA" id="ARBA00023163"/>
    </source>
</evidence>
<evidence type="ECO:0000313" key="9">
    <source>
        <dbReference type="Proteomes" id="UP000176974"/>
    </source>
</evidence>
<dbReference type="GO" id="GO:0000160">
    <property type="term" value="P:phosphorelay signal transduction system"/>
    <property type="evidence" value="ECO:0007669"/>
    <property type="project" value="UniProtKB-KW"/>
</dbReference>
<dbReference type="SUPFAM" id="SSF52172">
    <property type="entry name" value="CheY-like"/>
    <property type="match status" value="1"/>
</dbReference>
<keyword evidence="5" id="KW-0804">Transcription</keyword>
<evidence type="ECO:0000256" key="3">
    <source>
        <dbReference type="ARBA" id="ARBA00023015"/>
    </source>
</evidence>
<proteinExistence type="predicted"/>
<feature type="modified residue" description="4-aspartylphosphate" evidence="6">
    <location>
        <position position="52"/>
    </location>
</feature>
<dbReference type="PANTHER" id="PTHR44591">
    <property type="entry name" value="STRESS RESPONSE REGULATOR PROTEIN 1"/>
    <property type="match status" value="1"/>
</dbReference>
<keyword evidence="2" id="KW-0902">Two-component regulatory system</keyword>
<keyword evidence="4" id="KW-0238">DNA-binding</keyword>
<evidence type="ECO:0000256" key="4">
    <source>
        <dbReference type="ARBA" id="ARBA00023125"/>
    </source>
</evidence>
<dbReference type="FunFam" id="3.40.50.2300:FF:000001">
    <property type="entry name" value="DNA-binding response regulator PhoB"/>
    <property type="match status" value="1"/>
</dbReference>
<evidence type="ECO:0000256" key="1">
    <source>
        <dbReference type="ARBA" id="ARBA00022553"/>
    </source>
</evidence>
<dbReference type="InterPro" id="IPR001789">
    <property type="entry name" value="Sig_transdc_resp-reg_receiver"/>
</dbReference>
<protein>
    <recommendedName>
        <fullName evidence="7">Response regulatory domain-containing protein</fullName>
    </recommendedName>
</protein>